<comment type="similarity">
    <text evidence="2 6">Belongs to the ABC-2 integral membrane protein family.</text>
</comment>
<keyword evidence="9" id="KW-1185">Reference proteome</keyword>
<dbReference type="GO" id="GO:0043190">
    <property type="term" value="C:ATP-binding cassette (ABC) transporter complex"/>
    <property type="evidence" value="ECO:0007669"/>
    <property type="project" value="InterPro"/>
</dbReference>
<accession>A0AA37WJV9</accession>
<protein>
    <recommendedName>
        <fullName evidence="6">Transport permease protein</fullName>
    </recommendedName>
</protein>
<evidence type="ECO:0000313" key="9">
    <source>
        <dbReference type="Proteomes" id="UP001156601"/>
    </source>
</evidence>
<proteinExistence type="inferred from homology"/>
<feature type="domain" description="ABC transmembrane type-2" evidence="7">
    <location>
        <begin position="29"/>
        <end position="255"/>
    </location>
</feature>
<evidence type="ECO:0000256" key="2">
    <source>
        <dbReference type="ARBA" id="ARBA00007783"/>
    </source>
</evidence>
<dbReference type="AlphaFoldDB" id="A0AA37WJV9"/>
<keyword evidence="6" id="KW-0813">Transport</keyword>
<feature type="transmembrane region" description="Helical" evidence="6">
    <location>
        <begin position="228"/>
        <end position="248"/>
    </location>
</feature>
<dbReference type="InterPro" id="IPR013525">
    <property type="entry name" value="ABC2_TM"/>
</dbReference>
<dbReference type="PRINTS" id="PR00164">
    <property type="entry name" value="ABC2TRNSPORT"/>
</dbReference>
<evidence type="ECO:0000256" key="4">
    <source>
        <dbReference type="ARBA" id="ARBA00022989"/>
    </source>
</evidence>
<keyword evidence="4 6" id="KW-1133">Transmembrane helix</keyword>
<keyword evidence="6" id="KW-1003">Cell membrane</keyword>
<organism evidence="8 9">
    <name type="scientific">Agaribacter marinus</name>
    <dbReference type="NCBI Taxonomy" id="1431249"/>
    <lineage>
        <taxon>Bacteria</taxon>
        <taxon>Pseudomonadati</taxon>
        <taxon>Pseudomonadota</taxon>
        <taxon>Gammaproteobacteria</taxon>
        <taxon>Alteromonadales</taxon>
        <taxon>Alteromonadaceae</taxon>
        <taxon>Agaribacter</taxon>
    </lineage>
</organism>
<evidence type="ECO:0000256" key="5">
    <source>
        <dbReference type="ARBA" id="ARBA00023136"/>
    </source>
</evidence>
<name>A0AA37WJV9_9ALTE</name>
<comment type="caution">
    <text evidence="8">The sequence shown here is derived from an EMBL/GenBank/DDBJ whole genome shotgun (WGS) entry which is preliminary data.</text>
</comment>
<feature type="transmembrane region" description="Helical" evidence="6">
    <location>
        <begin position="144"/>
        <end position="166"/>
    </location>
</feature>
<dbReference type="PANTHER" id="PTHR43229:SF3">
    <property type="entry name" value="ABC-TYPE MULTIDRUG TRANSPORT SYSTEM, PERMEASE COMPONENT"/>
    <property type="match status" value="1"/>
</dbReference>
<dbReference type="GO" id="GO:0140359">
    <property type="term" value="F:ABC-type transporter activity"/>
    <property type="evidence" value="ECO:0007669"/>
    <property type="project" value="InterPro"/>
</dbReference>
<dbReference type="PANTHER" id="PTHR43229">
    <property type="entry name" value="NODULATION PROTEIN J"/>
    <property type="match status" value="1"/>
</dbReference>
<dbReference type="RefSeq" id="WP_284216970.1">
    <property type="nucleotide sequence ID" value="NZ_BSOT01000005.1"/>
</dbReference>
<comment type="subcellular location">
    <subcellularLocation>
        <location evidence="6">Cell inner membrane</location>
        <topology evidence="6">Multi-pass membrane protein</topology>
    </subcellularLocation>
    <subcellularLocation>
        <location evidence="1">Membrane</location>
        <topology evidence="1">Multi-pass membrane protein</topology>
    </subcellularLocation>
</comment>
<dbReference type="Proteomes" id="UP001156601">
    <property type="component" value="Unassembled WGS sequence"/>
</dbReference>
<evidence type="ECO:0000259" key="7">
    <source>
        <dbReference type="PROSITE" id="PS51012"/>
    </source>
</evidence>
<feature type="transmembrane region" description="Helical" evidence="6">
    <location>
        <begin position="61"/>
        <end position="88"/>
    </location>
</feature>
<dbReference type="InterPro" id="IPR051784">
    <property type="entry name" value="Nod_factor_ABC_transporter"/>
</dbReference>
<feature type="transmembrane region" description="Helical" evidence="6">
    <location>
        <begin position="109"/>
        <end position="132"/>
    </location>
</feature>
<dbReference type="EMBL" id="BSOT01000005">
    <property type="protein sequence ID" value="GLR70684.1"/>
    <property type="molecule type" value="Genomic_DNA"/>
</dbReference>
<dbReference type="PIRSF" id="PIRSF006648">
    <property type="entry name" value="DrrB"/>
    <property type="match status" value="1"/>
</dbReference>
<feature type="transmembrane region" description="Helical" evidence="6">
    <location>
        <begin position="173"/>
        <end position="193"/>
    </location>
</feature>
<dbReference type="InterPro" id="IPR000412">
    <property type="entry name" value="ABC_2_transport"/>
</dbReference>
<dbReference type="PROSITE" id="PS51012">
    <property type="entry name" value="ABC_TM2"/>
    <property type="match status" value="1"/>
</dbReference>
<evidence type="ECO:0000313" key="8">
    <source>
        <dbReference type="EMBL" id="GLR70684.1"/>
    </source>
</evidence>
<sequence>MNTSVNKLSNSQLFALFVIEAKTELLKTFRTPGFVLPSVLFPVMFYLFFGVIFAMNTNTQVSAYLLATYGVFGVMGPALFSFGAAVAVEKDRGMLAIKQISPMPILAYFFAKVVTALSFAIIIMTILFSVALTLGNVELSLTQWLASFAILMVGVLPFCAIGLSIGLKVKAQAAAAVVNLIYLPMSFLSGLWIPVTQFPEFLQQFAAFLPPFHFAQLVLKVQGMDTGIAWWIHILALLAYTVIFTVFASRAYKASDSR</sequence>
<dbReference type="InterPro" id="IPR047817">
    <property type="entry name" value="ABC2_TM_bact-type"/>
</dbReference>
<evidence type="ECO:0000256" key="6">
    <source>
        <dbReference type="RuleBase" id="RU361157"/>
    </source>
</evidence>
<keyword evidence="3 6" id="KW-0812">Transmembrane</keyword>
<keyword evidence="5 6" id="KW-0472">Membrane</keyword>
<evidence type="ECO:0000256" key="1">
    <source>
        <dbReference type="ARBA" id="ARBA00004141"/>
    </source>
</evidence>
<reference evidence="8" key="1">
    <citation type="journal article" date="2014" name="Int. J. Syst. Evol. Microbiol.">
        <title>Complete genome sequence of Corynebacterium casei LMG S-19264T (=DSM 44701T), isolated from a smear-ripened cheese.</title>
        <authorList>
            <consortium name="US DOE Joint Genome Institute (JGI-PGF)"/>
            <person name="Walter F."/>
            <person name="Albersmeier A."/>
            <person name="Kalinowski J."/>
            <person name="Ruckert C."/>
        </authorList>
    </citation>
    <scope>NUCLEOTIDE SEQUENCE</scope>
    <source>
        <strain evidence="8">NBRC 110023</strain>
    </source>
</reference>
<dbReference type="Pfam" id="PF01061">
    <property type="entry name" value="ABC2_membrane"/>
    <property type="match status" value="1"/>
</dbReference>
<evidence type="ECO:0000256" key="3">
    <source>
        <dbReference type="ARBA" id="ARBA00022692"/>
    </source>
</evidence>
<reference evidence="8" key="2">
    <citation type="submission" date="2023-01" db="EMBL/GenBank/DDBJ databases">
        <title>Draft genome sequence of Agaribacter marinus strain NBRC 110023.</title>
        <authorList>
            <person name="Sun Q."/>
            <person name="Mori K."/>
        </authorList>
    </citation>
    <scope>NUCLEOTIDE SEQUENCE</scope>
    <source>
        <strain evidence="8">NBRC 110023</strain>
    </source>
</reference>
<gene>
    <name evidence="8" type="ORF">GCM10007852_15920</name>
</gene>
<feature type="transmembrane region" description="Helical" evidence="6">
    <location>
        <begin position="34"/>
        <end position="55"/>
    </location>
</feature>